<sequence length="280" mass="32243">MAEKIKKRAGRRDADVDAIRTIWWFQCLANRLETDAPREVQRVIAPRTVSPDVNGNPIKNNKFLGYSRGVHVPSRELALQAERVVPRSSWVLYHPIWTVLRSTGPISKHALTWVRQLDHEIQAIVLGPYNAIVGGASQHTLGALERRASLDSLAALALLLRLRHEEGKPEWVWLYADSIFRVLLLIGTHLDLQGVAERMFRLYVERVFSLAEFEGRRMDLSSYDYVFATYLLAVVANRVREKHAPQRDRRMPTFYALQVLTGPYELRFKQYFQIPLVSIT</sequence>
<proteinExistence type="predicted"/>
<protein>
    <submittedName>
        <fullName evidence="1">Uncharacterized protein</fullName>
    </submittedName>
</protein>
<dbReference type="EMBL" id="FXAG01000009">
    <property type="protein sequence ID" value="SMF22008.1"/>
    <property type="molecule type" value="Genomic_DNA"/>
</dbReference>
<accession>A0A1Y6BUH3</accession>
<dbReference type="AlphaFoldDB" id="A0A1Y6BUH3"/>
<evidence type="ECO:0000313" key="1">
    <source>
        <dbReference type="EMBL" id="SMF22008.1"/>
    </source>
</evidence>
<name>A0A1Y6BUH3_9NEIS</name>
<gene>
    <name evidence="1" type="ORF">SAMN02745746_01938</name>
</gene>
<reference evidence="2" key="1">
    <citation type="submission" date="2017-04" db="EMBL/GenBank/DDBJ databases">
        <authorList>
            <person name="Varghese N."/>
            <person name="Submissions S."/>
        </authorList>
    </citation>
    <scope>NUCLEOTIDE SEQUENCE [LARGE SCALE GENOMIC DNA]</scope>
    <source>
        <strain evidence="2">DSM 22618</strain>
    </source>
</reference>
<evidence type="ECO:0000313" key="2">
    <source>
        <dbReference type="Proteomes" id="UP000192920"/>
    </source>
</evidence>
<keyword evidence="2" id="KW-1185">Reference proteome</keyword>
<dbReference type="Proteomes" id="UP000192920">
    <property type="component" value="Unassembled WGS sequence"/>
</dbReference>
<organism evidence="1 2">
    <name type="scientific">Pseudogulbenkiania subflava DSM 22618</name>
    <dbReference type="NCBI Taxonomy" id="1123014"/>
    <lineage>
        <taxon>Bacteria</taxon>
        <taxon>Pseudomonadati</taxon>
        <taxon>Pseudomonadota</taxon>
        <taxon>Betaproteobacteria</taxon>
        <taxon>Neisseriales</taxon>
        <taxon>Chromobacteriaceae</taxon>
        <taxon>Pseudogulbenkiania</taxon>
    </lineage>
</organism>